<name>A0A9Q0BW36_9MUSC</name>
<keyword evidence="3" id="KW-1185">Reference proteome</keyword>
<feature type="compositionally biased region" description="Basic and acidic residues" evidence="1">
    <location>
        <begin position="1095"/>
        <end position="1109"/>
    </location>
</feature>
<evidence type="ECO:0000313" key="2">
    <source>
        <dbReference type="EMBL" id="KAI8046040.1"/>
    </source>
</evidence>
<sequence>MSKPQQNDDTLELDDILSQPVKDKERMAAFMMRKLAENKAPQNENLFGNFKVDFNVDFEVPLIKKPKPKPKTPETQKQPLRELPSSAPEQANKPPVDQASSENQPQEKSPALSPIRRHSLRRSGNVPGSDKLRRHAIRRRSRSCGRQLLPEFDEASNLTRSFSSPVNFMPGVSSTPCAEKPNEKAEMPAEEIAKDLAGKQTEEPTTNQAEQPAEKHLQPEVKSPARTSSLANEIAQICKERQSSFHNNVLQLDYSGRAPYSRPDTPPSPSVALRRTYTMENGPAPGQLLLSPSQRNCVVKLKKSHQEIVVPNTPPPPSYEPAWQSQPQPDFVVPETQPQDLGELVQTLSRSVSSPIVVINAANPNLSVRRDSLQVGSLPASPVAATSSIPAASSAKRPAAISSPKHSAAVPSPKPKGLTPRTVENVDAIMTDDDSDEQPSTVALNLAPPGGNTTRQRRLRSYYRDRVTGEAQESSMRLLNLHRSVNANAKKSRGRKTNVQLNKAPSAPINGEQFAIELTRMSNYEILDLRKRNSLNEVYPLDGHRKPSSEEKDNLEERIQRELERRKIMDVQDGLPGKPSSTDSEDSVEWVPLPRKKPGRGKSKEIPNRRSRSQRRELPMSKELQNYLRLSSTMETRRKLSREGKRSLYTKGDSNVEDFDSSSPVKLPRLSRSIQIVPPPPLSLRYSQSMQCERRSRKFDFDDVVMSAPPEFHDKPSDDTIEIAPPPPQYVVNTRMRSTFGRKSNKEDLVSPPQEYEGQNGDVEQPRRSHAMTKPSLQFNSRGRRTRDNEVVPPPLEYIEPPEYVENGEHKCNDEQQMSLRCIGKKSVQSYPTGQETRVETHLLEYSEALKPAENDGDDSDDEQPRRSQSKGKKSQRSETTERNAKKDKVVPPPLEYNETFLSNSKGKEAKKVTTPPEFSEPLEPAENDGDDSDNEQPRRSQSKGKKSQRSETTERNAQKDKVVSPPFESNETSLSNPKGKGTRKDTTPPEFSEPLEPAENDGDDSDNEQPRRAQFKGKKSQRSETTERNAQKDKVVPTPLESNETLLSNPKGKGAKKVTTPPEFSEQLEPAENDGDDSDNEQPRRAQFKGKKSQRSETTERNAKKDKVVPPPLEYIETTDRLSRNLSNGYKSAPADAIQAEETIEKSEHMESLRVNTPTPPPDPKARDVPSNSRSAVGYNSEDDVPSTSRTALEALQRSQQESKTQPQIVSNADVVFKKPTAPAPKAKKPKKTEVDKLKLRKLPVEMDEDDINTSGIRRSKRGHVPLQNTWCHTMDPRTFSFMRDFLEPPSQNSKLKKANTSKAKKTSVTQSMPTLPQNSSVSRGRGPVVDRGPLCSSTPRNPETGLGAIPNSESLGVTPLIWEDTPVQAVSTEGPRKRGRPRKREEVVQSETETEPEPVTATEPEPVALTPSRNGQQEPFLYSITPARDEQEEASIRLMNWLRGVGNAHPTGSMADESASVSPANDLVFSKVDGIDYAFYKTKDKASLGYMRFQPHQARNKKRAKVYALKFIVQFGEFAVQTIPLGEEEETAAILCVGDMIEIDRGRISH</sequence>
<feature type="compositionally biased region" description="Acidic residues" evidence="1">
    <location>
        <begin position="997"/>
        <end position="1008"/>
    </location>
</feature>
<evidence type="ECO:0000313" key="3">
    <source>
        <dbReference type="Proteomes" id="UP001059596"/>
    </source>
</evidence>
<feature type="compositionally biased region" description="Basic and acidic residues" evidence="1">
    <location>
        <begin position="949"/>
        <end position="963"/>
    </location>
</feature>
<feature type="compositionally biased region" description="Basic and acidic residues" evidence="1">
    <location>
        <begin position="180"/>
        <end position="202"/>
    </location>
</feature>
<feature type="compositionally biased region" description="Low complexity" evidence="1">
    <location>
        <begin position="1399"/>
        <end position="1409"/>
    </location>
</feature>
<dbReference type="Proteomes" id="UP001059596">
    <property type="component" value="Chromosome 3R"/>
</dbReference>
<feature type="compositionally biased region" description="Polar residues" evidence="1">
    <location>
        <begin position="1187"/>
        <end position="1212"/>
    </location>
</feature>
<feature type="compositionally biased region" description="Polar residues" evidence="1">
    <location>
        <begin position="827"/>
        <end position="836"/>
    </location>
</feature>
<feature type="region of interest" description="Disordered" evidence="1">
    <location>
        <begin position="563"/>
        <end position="620"/>
    </location>
</feature>
<feature type="region of interest" description="Disordered" evidence="1">
    <location>
        <begin position="707"/>
        <end position="812"/>
    </location>
</feature>
<reference evidence="2" key="1">
    <citation type="journal article" date="2023" name="Genome Biol. Evol.">
        <title>Long-read-based Genome Assembly of Drosophila gunungcola Reveals Fewer Chemosensory Genes in Flower-breeding Species.</title>
        <authorList>
            <person name="Negi A."/>
            <person name="Liao B.Y."/>
            <person name="Yeh S.D."/>
        </authorList>
    </citation>
    <scope>NUCLEOTIDE SEQUENCE</scope>
    <source>
        <strain evidence="2">Sukarami</strain>
    </source>
</reference>
<feature type="compositionally biased region" description="Polar residues" evidence="1">
    <location>
        <begin position="98"/>
        <end position="107"/>
    </location>
</feature>
<feature type="region of interest" description="Disordered" evidence="1">
    <location>
        <begin position="384"/>
        <end position="456"/>
    </location>
</feature>
<dbReference type="EMBL" id="JAMKOV010000001">
    <property type="protein sequence ID" value="KAI8046040.1"/>
    <property type="molecule type" value="Genomic_DNA"/>
</dbReference>
<comment type="caution">
    <text evidence="2">The sequence shown here is derived from an EMBL/GenBank/DDBJ whole genome shotgun (WGS) entry which is preliminary data.</text>
</comment>
<feature type="region of interest" description="Disordered" evidence="1">
    <location>
        <begin position="60"/>
        <end position="229"/>
    </location>
</feature>
<feature type="compositionally biased region" description="Basic and acidic residues" evidence="1">
    <location>
        <begin position="1144"/>
        <end position="1153"/>
    </location>
</feature>
<feature type="compositionally biased region" description="Basic and acidic residues" evidence="1">
    <location>
        <begin position="1022"/>
        <end position="1036"/>
    </location>
</feature>
<feature type="compositionally biased region" description="Polar residues" evidence="1">
    <location>
        <begin position="968"/>
        <end position="977"/>
    </location>
</feature>
<feature type="compositionally biased region" description="Polar residues" evidence="1">
    <location>
        <begin position="156"/>
        <end position="176"/>
    </location>
</feature>
<gene>
    <name evidence="2" type="ORF">M5D96_002240</name>
</gene>
<feature type="compositionally biased region" description="Basic residues" evidence="1">
    <location>
        <begin position="132"/>
        <end position="143"/>
    </location>
</feature>
<protein>
    <submittedName>
        <fullName evidence="2">Uncharacterized protein</fullName>
    </submittedName>
</protein>
<feature type="compositionally biased region" description="Basic residues" evidence="1">
    <location>
        <begin position="1296"/>
        <end position="1307"/>
    </location>
</feature>
<proteinExistence type="predicted"/>
<feature type="region of interest" description="Disordered" evidence="1">
    <location>
        <begin position="827"/>
        <end position="1241"/>
    </location>
</feature>
<feature type="compositionally biased region" description="Low complexity" evidence="1">
    <location>
        <begin position="384"/>
        <end position="395"/>
    </location>
</feature>
<feature type="compositionally biased region" description="Polar residues" evidence="1">
    <location>
        <begin position="1309"/>
        <end position="1324"/>
    </location>
</feature>
<feature type="compositionally biased region" description="Basic and acidic residues" evidence="1">
    <location>
        <begin position="602"/>
        <end position="620"/>
    </location>
</feature>
<feature type="compositionally biased region" description="Acidic residues" evidence="1">
    <location>
        <begin position="1070"/>
        <end position="1081"/>
    </location>
</feature>
<accession>A0A9Q0BW36</accession>
<organism evidence="2 3">
    <name type="scientific">Drosophila gunungcola</name>
    <name type="common">fruit fly</name>
    <dbReference type="NCBI Taxonomy" id="103775"/>
    <lineage>
        <taxon>Eukaryota</taxon>
        <taxon>Metazoa</taxon>
        <taxon>Ecdysozoa</taxon>
        <taxon>Arthropoda</taxon>
        <taxon>Hexapoda</taxon>
        <taxon>Insecta</taxon>
        <taxon>Pterygota</taxon>
        <taxon>Neoptera</taxon>
        <taxon>Endopterygota</taxon>
        <taxon>Diptera</taxon>
        <taxon>Brachycera</taxon>
        <taxon>Muscomorpha</taxon>
        <taxon>Ephydroidea</taxon>
        <taxon>Drosophilidae</taxon>
        <taxon>Drosophila</taxon>
        <taxon>Sophophora</taxon>
    </lineage>
</organism>
<feature type="region of interest" description="Disordered" evidence="1">
    <location>
        <begin position="670"/>
        <end position="689"/>
    </location>
</feature>
<feature type="region of interest" description="Disordered" evidence="1">
    <location>
        <begin position="1286"/>
        <end position="1420"/>
    </location>
</feature>
<evidence type="ECO:0000256" key="1">
    <source>
        <dbReference type="SAM" id="MobiDB-lite"/>
    </source>
</evidence>
<feature type="region of interest" description="Disordered" evidence="1">
    <location>
        <begin position="1"/>
        <end position="21"/>
    </location>
</feature>
<feature type="compositionally biased region" description="Basic and acidic residues" evidence="1">
    <location>
        <begin position="876"/>
        <end position="890"/>
    </location>
</feature>
<feature type="compositionally biased region" description="Acidic residues" evidence="1">
    <location>
        <begin position="924"/>
        <end position="935"/>
    </location>
</feature>